<dbReference type="PANTHER" id="PTHR43133:SF51">
    <property type="entry name" value="RNA POLYMERASE SIGMA FACTOR"/>
    <property type="match status" value="1"/>
</dbReference>
<keyword evidence="4" id="KW-0804">Transcription</keyword>
<evidence type="ECO:0000259" key="6">
    <source>
        <dbReference type="Pfam" id="PF08281"/>
    </source>
</evidence>
<dbReference type="RefSeq" id="WP_002774674.1">
    <property type="nucleotide sequence ID" value="NZ_JQDG01000012.1"/>
</dbReference>
<evidence type="ECO:0000256" key="1">
    <source>
        <dbReference type="ARBA" id="ARBA00010641"/>
    </source>
</evidence>
<comment type="similarity">
    <text evidence="1">Belongs to the sigma-70 factor family. ECF subfamily.</text>
</comment>
<protein>
    <submittedName>
        <fullName evidence="7">RNA polymerase sigma factor</fullName>
    </submittedName>
</protein>
<dbReference type="InterPro" id="IPR013249">
    <property type="entry name" value="RNA_pol_sigma70_r4_t2"/>
</dbReference>
<dbReference type="GO" id="GO:0016987">
    <property type="term" value="F:sigma factor activity"/>
    <property type="evidence" value="ECO:0007669"/>
    <property type="project" value="UniProtKB-KW"/>
</dbReference>
<dbReference type="InterPro" id="IPR014284">
    <property type="entry name" value="RNA_pol_sigma-70_dom"/>
</dbReference>
<evidence type="ECO:0000256" key="4">
    <source>
        <dbReference type="ARBA" id="ARBA00023163"/>
    </source>
</evidence>
<dbReference type="EMBL" id="WBUI01000013">
    <property type="protein sequence ID" value="KAB2931581.1"/>
    <property type="molecule type" value="Genomic_DNA"/>
</dbReference>
<dbReference type="GO" id="GO:0006352">
    <property type="term" value="P:DNA-templated transcription initiation"/>
    <property type="evidence" value="ECO:0007669"/>
    <property type="project" value="InterPro"/>
</dbReference>
<dbReference type="InterPro" id="IPR013325">
    <property type="entry name" value="RNA_pol_sigma_r2"/>
</dbReference>
<dbReference type="Gene3D" id="1.10.1740.10">
    <property type="match status" value="1"/>
</dbReference>
<dbReference type="NCBIfam" id="TIGR02937">
    <property type="entry name" value="sigma70-ECF"/>
    <property type="match status" value="1"/>
</dbReference>
<dbReference type="SUPFAM" id="SSF88946">
    <property type="entry name" value="Sigma2 domain of RNA polymerase sigma factors"/>
    <property type="match status" value="1"/>
</dbReference>
<dbReference type="InterPro" id="IPR036388">
    <property type="entry name" value="WH-like_DNA-bd_sf"/>
</dbReference>
<evidence type="ECO:0000259" key="5">
    <source>
        <dbReference type="Pfam" id="PF04542"/>
    </source>
</evidence>
<organism evidence="7 8">
    <name type="scientific">Leptonema illini</name>
    <dbReference type="NCBI Taxonomy" id="183"/>
    <lineage>
        <taxon>Bacteria</taxon>
        <taxon>Pseudomonadati</taxon>
        <taxon>Spirochaetota</taxon>
        <taxon>Spirochaetia</taxon>
        <taxon>Leptospirales</taxon>
        <taxon>Leptospiraceae</taxon>
        <taxon>Leptonema</taxon>
    </lineage>
</organism>
<feature type="domain" description="RNA polymerase sigma-70 region 2" evidence="5">
    <location>
        <begin position="11"/>
        <end position="78"/>
    </location>
</feature>
<dbReference type="SUPFAM" id="SSF88659">
    <property type="entry name" value="Sigma3 and sigma4 domains of RNA polymerase sigma factors"/>
    <property type="match status" value="1"/>
</dbReference>
<dbReference type="Pfam" id="PF08281">
    <property type="entry name" value="Sigma70_r4_2"/>
    <property type="match status" value="1"/>
</dbReference>
<dbReference type="GO" id="GO:0003677">
    <property type="term" value="F:DNA binding"/>
    <property type="evidence" value="ECO:0007669"/>
    <property type="project" value="InterPro"/>
</dbReference>
<evidence type="ECO:0000313" key="8">
    <source>
        <dbReference type="Proteomes" id="UP000460298"/>
    </source>
</evidence>
<accession>A0A833LXW8</accession>
<dbReference type="Pfam" id="PF04542">
    <property type="entry name" value="Sigma70_r2"/>
    <property type="match status" value="1"/>
</dbReference>
<dbReference type="Proteomes" id="UP000460298">
    <property type="component" value="Unassembled WGS sequence"/>
</dbReference>
<sequence length="174" mass="20369">MKQPGIDIAELFEQTRNMVFGLGMRLFRNPEEAADFSQDVYLRVMDKIDSFRGDSKPSTWVYSVAMHLGLNRLRRMKRIQFLPEDAEEPITEETPESLLTEALDRQETEERVQQELMNLPDSYRVPLLLLYYDRMSYREMSEKLGLPEGTLKSLVHRGKRILRDRLVKSTSPEG</sequence>
<comment type="caution">
    <text evidence="7">The sequence shown here is derived from an EMBL/GenBank/DDBJ whole genome shotgun (WGS) entry which is preliminary data.</text>
</comment>
<evidence type="ECO:0000313" key="7">
    <source>
        <dbReference type="EMBL" id="KAB2931581.1"/>
    </source>
</evidence>
<keyword evidence="3" id="KW-0731">Sigma factor</keyword>
<gene>
    <name evidence="7" type="ORF">F9K24_13365</name>
</gene>
<dbReference type="OrthoDB" id="9784984at2"/>
<evidence type="ECO:0000256" key="3">
    <source>
        <dbReference type="ARBA" id="ARBA00023082"/>
    </source>
</evidence>
<keyword evidence="2" id="KW-0805">Transcription regulation</keyword>
<feature type="domain" description="RNA polymerase sigma factor 70 region 4 type 2" evidence="6">
    <location>
        <begin position="110"/>
        <end position="160"/>
    </location>
</feature>
<reference evidence="7 8" key="1">
    <citation type="submission" date="2019-10" db="EMBL/GenBank/DDBJ databases">
        <title>Extracellular Electron Transfer in a Candidatus Methanoperedens spp. Enrichment Culture.</title>
        <authorList>
            <person name="Berger S."/>
            <person name="Rangel Shaw D."/>
            <person name="Berben T."/>
            <person name="In 'T Zandt M."/>
            <person name="Frank J."/>
            <person name="Reimann J."/>
            <person name="Jetten M.S.M."/>
            <person name="Welte C.U."/>
        </authorList>
    </citation>
    <scope>NUCLEOTIDE SEQUENCE [LARGE SCALE GENOMIC DNA]</scope>
    <source>
        <strain evidence="7">SB12</strain>
    </source>
</reference>
<dbReference type="InterPro" id="IPR013324">
    <property type="entry name" value="RNA_pol_sigma_r3/r4-like"/>
</dbReference>
<proteinExistence type="inferred from homology"/>
<dbReference type="AlphaFoldDB" id="A0A833LXW8"/>
<name>A0A833LXW8_9LEPT</name>
<dbReference type="InterPro" id="IPR007627">
    <property type="entry name" value="RNA_pol_sigma70_r2"/>
</dbReference>
<dbReference type="Gene3D" id="1.10.10.10">
    <property type="entry name" value="Winged helix-like DNA-binding domain superfamily/Winged helix DNA-binding domain"/>
    <property type="match status" value="1"/>
</dbReference>
<dbReference type="PANTHER" id="PTHR43133">
    <property type="entry name" value="RNA POLYMERASE ECF-TYPE SIGMA FACTO"/>
    <property type="match status" value="1"/>
</dbReference>
<evidence type="ECO:0000256" key="2">
    <source>
        <dbReference type="ARBA" id="ARBA00023015"/>
    </source>
</evidence>
<dbReference type="InterPro" id="IPR039425">
    <property type="entry name" value="RNA_pol_sigma-70-like"/>
</dbReference>
<dbReference type="CDD" id="cd06171">
    <property type="entry name" value="Sigma70_r4"/>
    <property type="match status" value="1"/>
</dbReference>